<dbReference type="InterPro" id="IPR000276">
    <property type="entry name" value="GPCR_Rhodpsn"/>
</dbReference>
<dbReference type="GO" id="GO:0016020">
    <property type="term" value="C:membrane"/>
    <property type="evidence" value="ECO:0007669"/>
    <property type="project" value="UniProtKB-SubCell"/>
</dbReference>
<dbReference type="Proteomes" id="UP001152747">
    <property type="component" value="Unassembled WGS sequence"/>
</dbReference>
<evidence type="ECO:0000256" key="6">
    <source>
        <dbReference type="SAM" id="MobiDB-lite"/>
    </source>
</evidence>
<organism evidence="9 10">
    <name type="scientific">Caenorhabditis angaria</name>
    <dbReference type="NCBI Taxonomy" id="860376"/>
    <lineage>
        <taxon>Eukaryota</taxon>
        <taxon>Metazoa</taxon>
        <taxon>Ecdysozoa</taxon>
        <taxon>Nematoda</taxon>
        <taxon>Chromadorea</taxon>
        <taxon>Rhabditida</taxon>
        <taxon>Rhabditina</taxon>
        <taxon>Rhabditomorpha</taxon>
        <taxon>Rhabditoidea</taxon>
        <taxon>Rhabditidae</taxon>
        <taxon>Peloderinae</taxon>
        <taxon>Caenorhabditis</taxon>
    </lineage>
</organism>
<evidence type="ECO:0000256" key="3">
    <source>
        <dbReference type="ARBA" id="ARBA00022989"/>
    </source>
</evidence>
<feature type="compositionally biased region" description="Acidic residues" evidence="6">
    <location>
        <begin position="361"/>
        <end position="370"/>
    </location>
</feature>
<comment type="caution">
    <text evidence="9">The sequence shown here is derived from an EMBL/GenBank/DDBJ whole genome shotgun (WGS) entry which is preliminary data.</text>
</comment>
<dbReference type="InterPro" id="IPR017452">
    <property type="entry name" value="GPCR_Rhodpsn_7TM"/>
</dbReference>
<dbReference type="PRINTS" id="PR00237">
    <property type="entry name" value="GPCRRHODOPSN"/>
</dbReference>
<feature type="transmembrane region" description="Helical" evidence="7">
    <location>
        <begin position="89"/>
        <end position="110"/>
    </location>
</feature>
<feature type="transmembrane region" description="Helical" evidence="7">
    <location>
        <begin position="258"/>
        <end position="282"/>
    </location>
</feature>
<feature type="transmembrane region" description="Helical" evidence="7">
    <location>
        <begin position="47"/>
        <end position="69"/>
    </location>
</feature>
<comment type="similarity">
    <text evidence="5">Belongs to the G-protein coupled receptor 1 family.</text>
</comment>
<feature type="transmembrane region" description="Helical" evidence="7">
    <location>
        <begin position="294"/>
        <end position="317"/>
    </location>
</feature>
<dbReference type="Gene3D" id="1.20.1070.10">
    <property type="entry name" value="Rhodopsin 7-helix transmembrane proteins"/>
    <property type="match status" value="1"/>
</dbReference>
<dbReference type="EMBL" id="CANHGI010000006">
    <property type="protein sequence ID" value="CAI5456165.1"/>
    <property type="molecule type" value="Genomic_DNA"/>
</dbReference>
<feature type="region of interest" description="Disordered" evidence="6">
    <location>
        <begin position="361"/>
        <end position="389"/>
    </location>
</feature>
<dbReference type="PROSITE" id="PS50262">
    <property type="entry name" value="G_PROTEIN_RECEP_F1_2"/>
    <property type="match status" value="1"/>
</dbReference>
<evidence type="ECO:0000256" key="2">
    <source>
        <dbReference type="ARBA" id="ARBA00022692"/>
    </source>
</evidence>
<feature type="compositionally biased region" description="Polar residues" evidence="6">
    <location>
        <begin position="376"/>
        <end position="389"/>
    </location>
</feature>
<evidence type="ECO:0000256" key="7">
    <source>
        <dbReference type="SAM" id="Phobius"/>
    </source>
</evidence>
<dbReference type="PANTHER" id="PTHR46641">
    <property type="entry name" value="FMRFAMIDE RECEPTOR-RELATED"/>
    <property type="match status" value="1"/>
</dbReference>
<dbReference type="PROSITE" id="PS00237">
    <property type="entry name" value="G_PROTEIN_RECEP_F1_1"/>
    <property type="match status" value="1"/>
</dbReference>
<evidence type="ECO:0000313" key="10">
    <source>
        <dbReference type="Proteomes" id="UP001152747"/>
    </source>
</evidence>
<dbReference type="GO" id="GO:0004930">
    <property type="term" value="F:G protein-coupled receptor activity"/>
    <property type="evidence" value="ECO:0007669"/>
    <property type="project" value="UniProtKB-KW"/>
</dbReference>
<keyword evidence="2 5" id="KW-0812">Transmembrane</keyword>
<reference evidence="9" key="1">
    <citation type="submission" date="2022-11" db="EMBL/GenBank/DDBJ databases">
        <authorList>
            <person name="Kikuchi T."/>
        </authorList>
    </citation>
    <scope>NUCLEOTIDE SEQUENCE</scope>
    <source>
        <strain evidence="9">PS1010</strain>
    </source>
</reference>
<evidence type="ECO:0000256" key="5">
    <source>
        <dbReference type="RuleBase" id="RU000688"/>
    </source>
</evidence>
<feature type="transmembrane region" description="Helical" evidence="7">
    <location>
        <begin position="141"/>
        <end position="161"/>
    </location>
</feature>
<evidence type="ECO:0000256" key="4">
    <source>
        <dbReference type="ARBA" id="ARBA00023136"/>
    </source>
</evidence>
<dbReference type="AlphaFoldDB" id="A0A9P1J5R4"/>
<evidence type="ECO:0000256" key="1">
    <source>
        <dbReference type="ARBA" id="ARBA00004370"/>
    </source>
</evidence>
<name>A0A9P1J5R4_9PELO</name>
<keyword evidence="4 7" id="KW-0472">Membrane</keyword>
<keyword evidence="5" id="KW-0807">Transducer</keyword>
<keyword evidence="5" id="KW-0297">G-protein coupled receptor</keyword>
<evidence type="ECO:0000259" key="8">
    <source>
        <dbReference type="PROSITE" id="PS50262"/>
    </source>
</evidence>
<proteinExistence type="inferred from homology"/>
<feature type="transmembrane region" description="Helical" evidence="7">
    <location>
        <begin position="12"/>
        <end position="35"/>
    </location>
</feature>
<gene>
    <name evidence="9" type="ORF">CAMP_LOCUS18802</name>
</gene>
<evidence type="ECO:0000313" key="9">
    <source>
        <dbReference type="EMBL" id="CAI5456165.1"/>
    </source>
</evidence>
<dbReference type="CDD" id="cd14978">
    <property type="entry name" value="7tmA_FMRFamide_R-like"/>
    <property type="match status" value="1"/>
</dbReference>
<feature type="transmembrane region" description="Helical" evidence="7">
    <location>
        <begin position="195"/>
        <end position="219"/>
    </location>
</feature>
<keyword evidence="5" id="KW-0675">Receptor</keyword>
<keyword evidence="3 7" id="KW-1133">Transmembrane helix</keyword>
<protein>
    <recommendedName>
        <fullName evidence="8">G-protein coupled receptors family 1 profile domain-containing protein</fullName>
    </recommendedName>
</protein>
<sequence>MSSTPCADPPSVSALLLDGPISSLVIIAGIIGNIYSLKQLFSRSINTAMLVSLTGLAIWDIVLLIAAFFHHALWATLFYFKLRDEPWDAQLVALNGLVECGHITSTWMLIEVTAERFFAVTRPFHFPPVHRKQRRKSYARVVGGLIKTPLMMTALACVITLPCSFEYDLQTCTRNDIQYQEKRPTSLMNNNSYRLFYRAIFLSVSKTFGPFVIITLLTVSTLRSMRKSMDSRASILIAQGQNHLFQADRDKTKSLQAISIMLLGKFLLLRCWPTALALVQMFVEQNGKKNSFDISHFFLLLNSATNSFVFVVVKSAFETRRLKRIRQRQRELVAQHAEQVLCIGKALAGDKMFLLPDMECEPSSPDDESYELQPMMKTTATNSTSSNPV</sequence>
<accession>A0A9P1J5R4</accession>
<feature type="domain" description="G-protein coupled receptors family 1 profile" evidence="8">
    <location>
        <begin position="32"/>
        <end position="310"/>
    </location>
</feature>
<dbReference type="PANTHER" id="PTHR46641:SF9">
    <property type="entry name" value="G-PROTEIN COUPLED RECEPTORS FAMILY 1 PROFILE DOMAIN-CONTAINING PROTEIN"/>
    <property type="match status" value="1"/>
</dbReference>
<dbReference type="OrthoDB" id="5788232at2759"/>
<dbReference type="InterPro" id="IPR052954">
    <property type="entry name" value="GPCR-Ligand_Int"/>
</dbReference>
<comment type="subcellular location">
    <subcellularLocation>
        <location evidence="1">Membrane</location>
    </subcellularLocation>
</comment>
<keyword evidence="10" id="KW-1185">Reference proteome</keyword>
<dbReference type="SUPFAM" id="SSF81321">
    <property type="entry name" value="Family A G protein-coupled receptor-like"/>
    <property type="match status" value="1"/>
</dbReference>